<evidence type="ECO:0000313" key="1">
    <source>
        <dbReference type="EMBL" id="CDW31963.1"/>
    </source>
</evidence>
<sequence length="73" mass="8902">MYICDGHYRSLIKNYVKMMSNLKLKINLFFASDFCGERLKGFHWRWCILLYKNRQKHFPIMLHSTFSPHCLTE</sequence>
<proteinExistence type="predicted"/>
<protein>
    <submittedName>
        <fullName evidence="1">Uncharacterized protein</fullName>
    </submittedName>
</protein>
<dbReference type="EMBL" id="HACA01014602">
    <property type="protein sequence ID" value="CDW31963.1"/>
    <property type="molecule type" value="Transcribed_RNA"/>
</dbReference>
<dbReference type="AlphaFoldDB" id="A0A0K2U149"/>
<accession>A0A0K2U149</accession>
<name>A0A0K2U149_LEPSM</name>
<reference evidence="1" key="1">
    <citation type="submission" date="2014-05" db="EMBL/GenBank/DDBJ databases">
        <authorList>
            <person name="Chronopoulou M."/>
        </authorList>
    </citation>
    <scope>NUCLEOTIDE SEQUENCE</scope>
    <source>
        <tissue evidence="1">Whole organism</tissue>
    </source>
</reference>
<organism evidence="1">
    <name type="scientific">Lepeophtheirus salmonis</name>
    <name type="common">Salmon louse</name>
    <name type="synonym">Caligus salmonis</name>
    <dbReference type="NCBI Taxonomy" id="72036"/>
    <lineage>
        <taxon>Eukaryota</taxon>
        <taxon>Metazoa</taxon>
        <taxon>Ecdysozoa</taxon>
        <taxon>Arthropoda</taxon>
        <taxon>Crustacea</taxon>
        <taxon>Multicrustacea</taxon>
        <taxon>Hexanauplia</taxon>
        <taxon>Copepoda</taxon>
        <taxon>Siphonostomatoida</taxon>
        <taxon>Caligidae</taxon>
        <taxon>Lepeophtheirus</taxon>
    </lineage>
</organism>